<sequence length="161" mass="18057">MRLPTALCLLFTTAIAAPVPPKQEVLHNEKTTCATIDTYTVQYFIDNVVPTKRPPSSTCLFYTWGLTEKARLYAQTHGKTTIWDIWPDAFYQDTPSDTNPLHCIMRSDSHKRTYFANMSTAFASLCDIYALVMDANVSPRTASAFDVGERGRGEEIACYAD</sequence>
<dbReference type="EMBL" id="WVTA01000003">
    <property type="protein sequence ID" value="KAK3214526.1"/>
    <property type="molecule type" value="Genomic_DNA"/>
</dbReference>
<keyword evidence="1" id="KW-0732">Signal</keyword>
<protein>
    <submittedName>
        <fullName evidence="2">Uncharacterized protein</fullName>
    </submittedName>
</protein>
<organism evidence="2 3">
    <name type="scientific">Pseudopithomyces chartarum</name>
    <dbReference type="NCBI Taxonomy" id="1892770"/>
    <lineage>
        <taxon>Eukaryota</taxon>
        <taxon>Fungi</taxon>
        <taxon>Dikarya</taxon>
        <taxon>Ascomycota</taxon>
        <taxon>Pezizomycotina</taxon>
        <taxon>Dothideomycetes</taxon>
        <taxon>Pleosporomycetidae</taxon>
        <taxon>Pleosporales</taxon>
        <taxon>Massarineae</taxon>
        <taxon>Didymosphaeriaceae</taxon>
        <taxon>Pseudopithomyces</taxon>
    </lineage>
</organism>
<evidence type="ECO:0000313" key="2">
    <source>
        <dbReference type="EMBL" id="KAK3214526.1"/>
    </source>
</evidence>
<name>A0AAN6M5K4_9PLEO</name>
<keyword evidence="3" id="KW-1185">Reference proteome</keyword>
<dbReference type="AlphaFoldDB" id="A0AAN6M5K4"/>
<evidence type="ECO:0000313" key="3">
    <source>
        <dbReference type="Proteomes" id="UP001280581"/>
    </source>
</evidence>
<dbReference type="Proteomes" id="UP001280581">
    <property type="component" value="Unassembled WGS sequence"/>
</dbReference>
<accession>A0AAN6M5K4</accession>
<proteinExistence type="predicted"/>
<feature type="signal peptide" evidence="1">
    <location>
        <begin position="1"/>
        <end position="16"/>
    </location>
</feature>
<gene>
    <name evidence="2" type="ORF">GRF29_19g406661</name>
</gene>
<feature type="chain" id="PRO_5042978754" evidence="1">
    <location>
        <begin position="17"/>
        <end position="161"/>
    </location>
</feature>
<comment type="caution">
    <text evidence="2">The sequence shown here is derived from an EMBL/GenBank/DDBJ whole genome shotgun (WGS) entry which is preliminary data.</text>
</comment>
<evidence type="ECO:0000256" key="1">
    <source>
        <dbReference type="SAM" id="SignalP"/>
    </source>
</evidence>
<reference evidence="2 3" key="1">
    <citation type="submission" date="2021-02" db="EMBL/GenBank/DDBJ databases">
        <title>Genome assembly of Pseudopithomyces chartarum.</title>
        <authorList>
            <person name="Jauregui R."/>
            <person name="Singh J."/>
            <person name="Voisey C."/>
        </authorList>
    </citation>
    <scope>NUCLEOTIDE SEQUENCE [LARGE SCALE GENOMIC DNA]</scope>
    <source>
        <strain evidence="2 3">AGR01</strain>
    </source>
</reference>